<keyword evidence="5 7" id="KW-1133">Transmembrane helix</keyword>
<protein>
    <submittedName>
        <fullName evidence="9">ABC transporter permease</fullName>
    </submittedName>
</protein>
<keyword evidence="10" id="KW-1185">Reference proteome</keyword>
<reference evidence="10" key="1">
    <citation type="journal article" date="2019" name="Int. J. Syst. Evol. Microbiol.">
        <title>The Global Catalogue of Microorganisms (GCM) 10K type strain sequencing project: providing services to taxonomists for standard genome sequencing and annotation.</title>
        <authorList>
            <consortium name="The Broad Institute Genomics Platform"/>
            <consortium name="The Broad Institute Genome Sequencing Center for Infectious Disease"/>
            <person name="Wu L."/>
            <person name="Ma J."/>
        </authorList>
    </citation>
    <scope>NUCLEOTIDE SEQUENCE [LARGE SCALE GENOMIC DNA]</scope>
    <source>
        <strain evidence="10">DT72</strain>
    </source>
</reference>
<dbReference type="EMBL" id="JBHUFB010000020">
    <property type="protein sequence ID" value="MFD1815240.1"/>
    <property type="molecule type" value="Genomic_DNA"/>
</dbReference>
<evidence type="ECO:0000259" key="8">
    <source>
        <dbReference type="PROSITE" id="PS50928"/>
    </source>
</evidence>
<feature type="domain" description="ABC transmembrane type-1" evidence="8">
    <location>
        <begin position="102"/>
        <end position="291"/>
    </location>
</feature>
<dbReference type="CDD" id="cd06261">
    <property type="entry name" value="TM_PBP2"/>
    <property type="match status" value="1"/>
</dbReference>
<evidence type="ECO:0000256" key="4">
    <source>
        <dbReference type="ARBA" id="ARBA00022692"/>
    </source>
</evidence>
<evidence type="ECO:0000313" key="10">
    <source>
        <dbReference type="Proteomes" id="UP001597286"/>
    </source>
</evidence>
<proteinExistence type="inferred from homology"/>
<dbReference type="InterPro" id="IPR050366">
    <property type="entry name" value="BP-dependent_transpt_permease"/>
</dbReference>
<dbReference type="SUPFAM" id="SSF161098">
    <property type="entry name" value="MetI-like"/>
    <property type="match status" value="1"/>
</dbReference>
<sequence>MSDMLIRETTAVEAPAPAPAPVDSARTRVLGVLVTVRRNWALVLSAVVLVLAVGFALFPSFFASGDPLQGVPADKLQGPSLAHWFGTDNIGRDVYTRVVHGAGLSLTATLVAVGIALVVGSLVGLLSGAVGGAVDAVLMRIVDVLLSIPALLLSLALVTALGFGTLNVAIAVGVGLVANFARVMRSEVLRVRRAQYVEAAFASGVRWHTVLHRHVLRNAYAPVVALAAVEFGMAVLAVSSLSFLGFGAIPPTPEWGSLISEGRNYLATAWWMTTLPGLVIIAVVLAAHRIGHTIDDRSRR</sequence>
<dbReference type="Proteomes" id="UP001597286">
    <property type="component" value="Unassembled WGS sequence"/>
</dbReference>
<feature type="transmembrane region" description="Helical" evidence="7">
    <location>
        <begin position="40"/>
        <end position="62"/>
    </location>
</feature>
<organism evidence="9 10">
    <name type="scientific">Rhodococcus gannanensis</name>
    <dbReference type="NCBI Taxonomy" id="1960308"/>
    <lineage>
        <taxon>Bacteria</taxon>
        <taxon>Bacillati</taxon>
        <taxon>Actinomycetota</taxon>
        <taxon>Actinomycetes</taxon>
        <taxon>Mycobacteriales</taxon>
        <taxon>Nocardiaceae</taxon>
        <taxon>Rhodococcus</taxon>
    </lineage>
</organism>
<evidence type="ECO:0000256" key="7">
    <source>
        <dbReference type="RuleBase" id="RU363032"/>
    </source>
</evidence>
<keyword evidence="6 7" id="KW-0472">Membrane</keyword>
<dbReference type="PANTHER" id="PTHR43386">
    <property type="entry name" value="OLIGOPEPTIDE TRANSPORT SYSTEM PERMEASE PROTEIN APPC"/>
    <property type="match status" value="1"/>
</dbReference>
<accession>A0ABW4P9P5</accession>
<feature type="transmembrane region" description="Helical" evidence="7">
    <location>
        <begin position="137"/>
        <end position="158"/>
    </location>
</feature>
<evidence type="ECO:0000256" key="5">
    <source>
        <dbReference type="ARBA" id="ARBA00022989"/>
    </source>
</evidence>
<feature type="transmembrane region" description="Helical" evidence="7">
    <location>
        <begin position="269"/>
        <end position="290"/>
    </location>
</feature>
<evidence type="ECO:0000256" key="2">
    <source>
        <dbReference type="ARBA" id="ARBA00022448"/>
    </source>
</evidence>
<name>A0ABW4P9P5_9NOCA</name>
<feature type="transmembrane region" description="Helical" evidence="7">
    <location>
        <begin position="102"/>
        <end position="125"/>
    </location>
</feature>
<evidence type="ECO:0000313" key="9">
    <source>
        <dbReference type="EMBL" id="MFD1815240.1"/>
    </source>
</evidence>
<evidence type="ECO:0000256" key="6">
    <source>
        <dbReference type="ARBA" id="ARBA00023136"/>
    </source>
</evidence>
<comment type="caution">
    <text evidence="9">The sequence shown here is derived from an EMBL/GenBank/DDBJ whole genome shotgun (WGS) entry which is preliminary data.</text>
</comment>
<dbReference type="InterPro" id="IPR035906">
    <property type="entry name" value="MetI-like_sf"/>
</dbReference>
<keyword evidence="2 7" id="KW-0813">Transport</keyword>
<evidence type="ECO:0000256" key="3">
    <source>
        <dbReference type="ARBA" id="ARBA00022475"/>
    </source>
</evidence>
<comment type="subcellular location">
    <subcellularLocation>
        <location evidence="1 7">Cell membrane</location>
        <topology evidence="1 7">Multi-pass membrane protein</topology>
    </subcellularLocation>
</comment>
<dbReference type="Pfam" id="PF00528">
    <property type="entry name" value="BPD_transp_1"/>
    <property type="match status" value="1"/>
</dbReference>
<evidence type="ECO:0000256" key="1">
    <source>
        <dbReference type="ARBA" id="ARBA00004651"/>
    </source>
</evidence>
<feature type="transmembrane region" description="Helical" evidence="7">
    <location>
        <begin position="164"/>
        <end position="183"/>
    </location>
</feature>
<dbReference type="PROSITE" id="PS50928">
    <property type="entry name" value="ABC_TM1"/>
    <property type="match status" value="1"/>
</dbReference>
<dbReference type="RefSeq" id="WP_378487677.1">
    <property type="nucleotide sequence ID" value="NZ_JBHUFB010000020.1"/>
</dbReference>
<comment type="similarity">
    <text evidence="7">Belongs to the binding-protein-dependent transport system permease family.</text>
</comment>
<gene>
    <name evidence="9" type="ORF">ACFSJG_23725</name>
</gene>
<dbReference type="PANTHER" id="PTHR43386:SF1">
    <property type="entry name" value="D,D-DIPEPTIDE TRANSPORT SYSTEM PERMEASE PROTEIN DDPC-RELATED"/>
    <property type="match status" value="1"/>
</dbReference>
<dbReference type="InterPro" id="IPR000515">
    <property type="entry name" value="MetI-like"/>
</dbReference>
<keyword evidence="4 7" id="KW-0812">Transmembrane</keyword>
<keyword evidence="3" id="KW-1003">Cell membrane</keyword>
<dbReference type="Gene3D" id="1.10.3720.10">
    <property type="entry name" value="MetI-like"/>
    <property type="match status" value="1"/>
</dbReference>
<feature type="transmembrane region" description="Helical" evidence="7">
    <location>
        <begin position="223"/>
        <end position="249"/>
    </location>
</feature>